<evidence type="ECO:0000313" key="1">
    <source>
        <dbReference type="EMBL" id="KAH6947193.1"/>
    </source>
</evidence>
<protein>
    <submittedName>
        <fullName evidence="1">Uncharacterized protein</fullName>
    </submittedName>
</protein>
<sequence length="137" mass="15725">MNEGFESFRKDVETFRQELGSVKSENECYRKENEQLSKELQEYKREIVELKQHSRSMHIEIQGIPQVHGEDLSNTLADIADSLGIEVNARDIDVVHRVPSKGREKRKPNVVAKFLTRTARDKLLSAAKKVKYKSAGI</sequence>
<comment type="caution">
    <text evidence="1">The sequence shown here is derived from an EMBL/GenBank/DDBJ whole genome shotgun (WGS) entry which is preliminary data.</text>
</comment>
<organism evidence="1 2">
    <name type="scientific">Hyalomma asiaticum</name>
    <name type="common">Tick</name>
    <dbReference type="NCBI Taxonomy" id="266040"/>
    <lineage>
        <taxon>Eukaryota</taxon>
        <taxon>Metazoa</taxon>
        <taxon>Ecdysozoa</taxon>
        <taxon>Arthropoda</taxon>
        <taxon>Chelicerata</taxon>
        <taxon>Arachnida</taxon>
        <taxon>Acari</taxon>
        <taxon>Parasitiformes</taxon>
        <taxon>Ixodida</taxon>
        <taxon>Ixodoidea</taxon>
        <taxon>Ixodidae</taxon>
        <taxon>Hyalomminae</taxon>
        <taxon>Hyalomma</taxon>
    </lineage>
</organism>
<accession>A0ACB7TM18</accession>
<proteinExistence type="predicted"/>
<dbReference type="Proteomes" id="UP000821845">
    <property type="component" value="Chromosome 1"/>
</dbReference>
<gene>
    <name evidence="1" type="ORF">HPB50_017506</name>
</gene>
<keyword evidence="2" id="KW-1185">Reference proteome</keyword>
<name>A0ACB7TM18_HYAAI</name>
<dbReference type="EMBL" id="CM023481">
    <property type="protein sequence ID" value="KAH6947193.1"/>
    <property type="molecule type" value="Genomic_DNA"/>
</dbReference>
<reference evidence="1" key="1">
    <citation type="submission" date="2020-05" db="EMBL/GenBank/DDBJ databases">
        <title>Large-scale comparative analyses of tick genomes elucidate their genetic diversity and vector capacities.</title>
        <authorList>
            <person name="Jia N."/>
            <person name="Wang J."/>
            <person name="Shi W."/>
            <person name="Du L."/>
            <person name="Sun Y."/>
            <person name="Zhan W."/>
            <person name="Jiang J."/>
            <person name="Wang Q."/>
            <person name="Zhang B."/>
            <person name="Ji P."/>
            <person name="Sakyi L.B."/>
            <person name="Cui X."/>
            <person name="Yuan T."/>
            <person name="Jiang B."/>
            <person name="Yang W."/>
            <person name="Lam T.T.-Y."/>
            <person name="Chang Q."/>
            <person name="Ding S."/>
            <person name="Wang X."/>
            <person name="Zhu J."/>
            <person name="Ruan X."/>
            <person name="Zhao L."/>
            <person name="Wei J."/>
            <person name="Que T."/>
            <person name="Du C."/>
            <person name="Cheng J."/>
            <person name="Dai P."/>
            <person name="Han X."/>
            <person name="Huang E."/>
            <person name="Gao Y."/>
            <person name="Liu J."/>
            <person name="Shao H."/>
            <person name="Ye R."/>
            <person name="Li L."/>
            <person name="Wei W."/>
            <person name="Wang X."/>
            <person name="Wang C."/>
            <person name="Yang T."/>
            <person name="Huo Q."/>
            <person name="Li W."/>
            <person name="Guo W."/>
            <person name="Chen H."/>
            <person name="Zhou L."/>
            <person name="Ni X."/>
            <person name="Tian J."/>
            <person name="Zhou Y."/>
            <person name="Sheng Y."/>
            <person name="Liu T."/>
            <person name="Pan Y."/>
            <person name="Xia L."/>
            <person name="Li J."/>
            <person name="Zhao F."/>
            <person name="Cao W."/>
        </authorList>
    </citation>
    <scope>NUCLEOTIDE SEQUENCE</scope>
    <source>
        <strain evidence="1">Hyas-2018</strain>
    </source>
</reference>
<evidence type="ECO:0000313" key="2">
    <source>
        <dbReference type="Proteomes" id="UP000821845"/>
    </source>
</evidence>